<comment type="caution">
    <text evidence="1">The sequence shown here is derived from an EMBL/GenBank/DDBJ whole genome shotgun (WGS) entry which is preliminary data.</text>
</comment>
<dbReference type="OrthoDB" id="3365698at2759"/>
<evidence type="ECO:0000313" key="1">
    <source>
        <dbReference type="EMBL" id="RDB27451.1"/>
    </source>
</evidence>
<reference evidence="1" key="1">
    <citation type="submission" date="2018-04" db="EMBL/GenBank/DDBJ databases">
        <title>Whole genome sequencing of Hypsizygus marmoreus.</title>
        <authorList>
            <person name="Choi I.-G."/>
            <person name="Min B."/>
            <person name="Kim J.-G."/>
            <person name="Kim S."/>
            <person name="Oh Y.-L."/>
            <person name="Kong W.-S."/>
            <person name="Park H."/>
            <person name="Jeong J."/>
            <person name="Song E.-S."/>
        </authorList>
    </citation>
    <scope>NUCLEOTIDE SEQUENCE [LARGE SCALE GENOMIC DNA]</scope>
    <source>
        <strain evidence="1">51987-8</strain>
    </source>
</reference>
<proteinExistence type="predicted"/>
<dbReference type="Proteomes" id="UP000076154">
    <property type="component" value="Unassembled WGS sequence"/>
</dbReference>
<gene>
    <name evidence="1" type="ORF">Hypma_004088</name>
</gene>
<keyword evidence="2" id="KW-1185">Reference proteome</keyword>
<dbReference type="EMBL" id="LUEZ02000016">
    <property type="protein sequence ID" value="RDB27451.1"/>
    <property type="molecule type" value="Genomic_DNA"/>
</dbReference>
<dbReference type="STRING" id="39966.A0A369JYM5"/>
<dbReference type="AlphaFoldDB" id="A0A369JYM5"/>
<protein>
    <submittedName>
        <fullName evidence="1">Uncharacterized protein</fullName>
    </submittedName>
</protein>
<accession>A0A369JYM5</accession>
<sequence>MFRPRPRSLCLSSKSGHARGPLFHSQLPSRYHRTTGGLYTDLILLLIMSEQVDRGESRYEHLLATNEEPHDAEVAQLQKIIELHRSNLLQLDARIVELQETLRIFVERRIREEKTLSELRRIVSPIRRLPRDVLAEIFLSAQNWRKHTVGDYPSSQIWFLPKSSPLVLSHVCSKWRHVALSTHALWATIRSNYWYYDPSIPTSGPDRDEYLRESLARTGMHYPLNVMFIGPSMYMNSSSLPLSSMRPYMHRIKVLGLAGMLGSLPLGSFDTLEMLNLTNYAVDDAASISGTFFPSLRGVELEGGMHQFITPPFIPLMQLTHLFLHADSIYLDQFYDILSQSTALVQLHVVFRAVLGFTRDNHLIEVEEQPIVMTQLDALIVTEDSAFWLLSWLIAPALTTLNVTCVAWPTASFNCFRSRSSFSLHSLTLKGSYTMEPAEFFALVREMSSLIEITSNTFIDLTPVFVGGLSSPDLVPNLECLCIVPCHGSHLVEDNAFLEMINSRDSSGKPAVVVPNPSSSTRIFRSNAPKQFRGRLETLSIDEVVTAGATDQRKAVCIYF</sequence>
<evidence type="ECO:0000313" key="2">
    <source>
        <dbReference type="Proteomes" id="UP000076154"/>
    </source>
</evidence>
<organism evidence="1 2">
    <name type="scientific">Hypsizygus marmoreus</name>
    <name type="common">White beech mushroom</name>
    <name type="synonym">Agaricus marmoreus</name>
    <dbReference type="NCBI Taxonomy" id="39966"/>
    <lineage>
        <taxon>Eukaryota</taxon>
        <taxon>Fungi</taxon>
        <taxon>Dikarya</taxon>
        <taxon>Basidiomycota</taxon>
        <taxon>Agaricomycotina</taxon>
        <taxon>Agaricomycetes</taxon>
        <taxon>Agaricomycetidae</taxon>
        <taxon>Agaricales</taxon>
        <taxon>Tricholomatineae</taxon>
        <taxon>Lyophyllaceae</taxon>
        <taxon>Hypsizygus</taxon>
    </lineage>
</organism>
<dbReference type="InParanoid" id="A0A369JYM5"/>
<name>A0A369JYM5_HYPMA</name>